<dbReference type="Pfam" id="PF00004">
    <property type="entry name" value="AAA"/>
    <property type="match status" value="1"/>
</dbReference>
<dbReference type="SUPFAM" id="SSF52540">
    <property type="entry name" value="P-loop containing nucleoside triphosphate hydrolases"/>
    <property type="match status" value="1"/>
</dbReference>
<comment type="caution">
    <text evidence="3">The sequence shown here is derived from an EMBL/GenBank/DDBJ whole genome shotgun (WGS) entry which is preliminary data.</text>
</comment>
<feature type="region of interest" description="Disordered" evidence="1">
    <location>
        <begin position="129"/>
        <end position="164"/>
    </location>
</feature>
<evidence type="ECO:0000256" key="1">
    <source>
        <dbReference type="SAM" id="MobiDB-lite"/>
    </source>
</evidence>
<evidence type="ECO:0000313" key="3">
    <source>
        <dbReference type="EMBL" id="KAF5835361.1"/>
    </source>
</evidence>
<feature type="region of interest" description="Disordered" evidence="1">
    <location>
        <begin position="874"/>
        <end position="912"/>
    </location>
</feature>
<organism evidence="3 4">
    <name type="scientific">Dunaliella salina</name>
    <name type="common">Green alga</name>
    <name type="synonym">Protococcus salinus</name>
    <dbReference type="NCBI Taxonomy" id="3046"/>
    <lineage>
        <taxon>Eukaryota</taxon>
        <taxon>Viridiplantae</taxon>
        <taxon>Chlorophyta</taxon>
        <taxon>core chlorophytes</taxon>
        <taxon>Chlorophyceae</taxon>
        <taxon>CS clade</taxon>
        <taxon>Chlamydomonadales</taxon>
        <taxon>Dunaliellaceae</taxon>
        <taxon>Dunaliella</taxon>
    </lineage>
</organism>
<proteinExistence type="predicted"/>
<dbReference type="Gene3D" id="3.40.50.300">
    <property type="entry name" value="P-loop containing nucleotide triphosphate hydrolases"/>
    <property type="match status" value="1"/>
</dbReference>
<dbReference type="Proteomes" id="UP000815325">
    <property type="component" value="Unassembled WGS sequence"/>
</dbReference>
<dbReference type="PANTHER" id="PTHR23076:SF37">
    <property type="entry name" value="ATP-DEPENDENT ZINC METALLOPROTEASE FTSH 4, MITOCHONDRIAL"/>
    <property type="match status" value="1"/>
</dbReference>
<gene>
    <name evidence="3" type="ORF">DUNSADRAFT_7527</name>
</gene>
<dbReference type="EMBL" id="MU069709">
    <property type="protein sequence ID" value="KAF5835361.1"/>
    <property type="molecule type" value="Genomic_DNA"/>
</dbReference>
<feature type="compositionally biased region" description="Polar residues" evidence="1">
    <location>
        <begin position="152"/>
        <end position="162"/>
    </location>
</feature>
<feature type="domain" description="AAA+ ATPase" evidence="2">
    <location>
        <begin position="419"/>
        <end position="552"/>
    </location>
</feature>
<evidence type="ECO:0000313" key="4">
    <source>
        <dbReference type="Proteomes" id="UP000815325"/>
    </source>
</evidence>
<dbReference type="InterPro" id="IPR027417">
    <property type="entry name" value="P-loop_NTPase"/>
</dbReference>
<dbReference type="InterPro" id="IPR003960">
    <property type="entry name" value="ATPase_AAA_CS"/>
</dbReference>
<dbReference type="InterPro" id="IPR037219">
    <property type="entry name" value="Peptidase_M41-like"/>
</dbReference>
<dbReference type="SUPFAM" id="SSF140990">
    <property type="entry name" value="FtsH protease domain-like"/>
    <property type="match status" value="1"/>
</dbReference>
<dbReference type="InterPro" id="IPR003959">
    <property type="entry name" value="ATPase_AAA_core"/>
</dbReference>
<dbReference type="PANTHER" id="PTHR23076">
    <property type="entry name" value="METALLOPROTEASE M41 FTSH"/>
    <property type="match status" value="1"/>
</dbReference>
<feature type="compositionally biased region" description="Low complexity" evidence="1">
    <location>
        <begin position="881"/>
        <end position="906"/>
    </location>
</feature>
<dbReference type="Gene3D" id="1.20.58.760">
    <property type="entry name" value="Peptidase M41"/>
    <property type="match status" value="1"/>
</dbReference>
<dbReference type="Pfam" id="PF01434">
    <property type="entry name" value="Peptidase_M41"/>
    <property type="match status" value="1"/>
</dbReference>
<accession>A0ABQ7GL75</accession>
<dbReference type="InterPro" id="IPR003593">
    <property type="entry name" value="AAA+_ATPase"/>
</dbReference>
<reference evidence="3" key="1">
    <citation type="submission" date="2017-08" db="EMBL/GenBank/DDBJ databases">
        <authorList>
            <person name="Polle J.E."/>
            <person name="Barry K."/>
            <person name="Cushman J."/>
            <person name="Schmutz J."/>
            <person name="Tran D."/>
            <person name="Hathwaick L.T."/>
            <person name="Yim W.C."/>
            <person name="Jenkins J."/>
            <person name="Mckie-Krisberg Z.M."/>
            <person name="Prochnik S."/>
            <person name="Lindquist E."/>
            <person name="Dockter R.B."/>
            <person name="Adam C."/>
            <person name="Molina H."/>
            <person name="Bunkerborg J."/>
            <person name="Jin E."/>
            <person name="Buchheim M."/>
            <person name="Magnuson J."/>
        </authorList>
    </citation>
    <scope>NUCLEOTIDE SEQUENCE</scope>
    <source>
        <strain evidence="3">CCAP 19/18</strain>
    </source>
</reference>
<dbReference type="SMART" id="SM00382">
    <property type="entry name" value="AAA"/>
    <property type="match status" value="1"/>
</dbReference>
<feature type="compositionally biased region" description="Low complexity" evidence="1">
    <location>
        <begin position="129"/>
        <end position="151"/>
    </location>
</feature>
<sequence>MHRGALGHHPLQPTRSIVPGSLLLYKTCRTPPSSPIKAAAISRGQARSTLACRSNNRADVVSDNWNSGITTDEELRSVLDQQRDGASGGNRSSQGLQALFAKALGGVCLLTVASASLFSAPAHAARTKATAEATATEQPSTSASAQPSTPSRGGSKQGQQISKRQEALDALAAKGVPLDYEDLMRSMVYDPDDVPNRLSKVEIQQQLEAILNQYEMEDFDLGIKQFMIEQAIQQVVEEYLNVLGEPSALKTSWRTTQSLKEMTYTQFWALVSEGNVERVRYFGPEQRAVMVKTKDSAPGGARFCKVVVAPDPQLFDHLVSHGVKLLRYTFPFMFISAVFWVLHTWLLDPMPNGFKRQEFLRYRREMMHVASKLNFRSPARESKSAGKARLFTPKTSASSRLSKNDLPRVASHLHVLLRLQQMLAPGTGKTLLAKSIAAESGVRMFTCSGTDFYDMYSGVGARRIRETFEKLRSNAPAILFVDEFDALGAARGAQSSGDESAAIINELLVQMDGFEDNRGIVLLGATNRPAAIDSALIRPGRFDRIIYMPLPDAVGRAKIMQVHARNKSVDPTINWYEVARAMAGFTGADCMGLMQRGARMAARQGRDAIIEEDMYAAMENKALEAYSELTGMPKIGDSDVPHPLPESLRKAIATYEAGKALMAYITPEFEEVVRVSVCPFDLLTGYTLFVEDEDRSVNALLTRADMEAHMVVSLAGRSSEKLVMGEGEMTAMGAPDLFHANMIAREMVMTMGMGRRMGPIELMKLVQNQQGGGLLLRTSDAAAPEEDMYYTSSDMSTEQARVAMADVVELLEAAEAKAYYGLAINWKPLQALTQALLDREVLQGKEVAHILESNGVIHFPDAFTTGFGWDPRGDLVYPNKPQSSSGSEPSGQQQQQQQPQEQQQQPDLAGVKGKTWFAGTEYDAPRDEDGKLYGGWHWNMPYSIKRDLPDWYSKELQRYVEKK</sequence>
<dbReference type="InterPro" id="IPR000642">
    <property type="entry name" value="Peptidase_M41"/>
</dbReference>
<dbReference type="PROSITE" id="PS00674">
    <property type="entry name" value="AAA"/>
    <property type="match status" value="1"/>
</dbReference>
<dbReference type="Gene3D" id="3.30.720.210">
    <property type="match status" value="1"/>
</dbReference>
<dbReference type="Gene3D" id="1.10.8.60">
    <property type="match status" value="1"/>
</dbReference>
<evidence type="ECO:0000259" key="2">
    <source>
        <dbReference type="SMART" id="SM00382"/>
    </source>
</evidence>
<name>A0ABQ7GL75_DUNSA</name>
<protein>
    <recommendedName>
        <fullName evidence="2">AAA+ ATPase domain-containing protein</fullName>
    </recommendedName>
</protein>
<keyword evidence="4" id="KW-1185">Reference proteome</keyword>
<feature type="region of interest" description="Disordered" evidence="1">
    <location>
        <begin position="378"/>
        <end position="400"/>
    </location>
</feature>